<keyword evidence="2" id="KW-1185">Reference proteome</keyword>
<proteinExistence type="predicted"/>
<accession>A0ACC1YG36</accession>
<organism evidence="1 2">
    <name type="scientific">Melia azedarach</name>
    <name type="common">Chinaberry tree</name>
    <dbReference type="NCBI Taxonomy" id="155640"/>
    <lineage>
        <taxon>Eukaryota</taxon>
        <taxon>Viridiplantae</taxon>
        <taxon>Streptophyta</taxon>
        <taxon>Embryophyta</taxon>
        <taxon>Tracheophyta</taxon>
        <taxon>Spermatophyta</taxon>
        <taxon>Magnoliopsida</taxon>
        <taxon>eudicotyledons</taxon>
        <taxon>Gunneridae</taxon>
        <taxon>Pentapetalae</taxon>
        <taxon>rosids</taxon>
        <taxon>malvids</taxon>
        <taxon>Sapindales</taxon>
        <taxon>Meliaceae</taxon>
        <taxon>Melia</taxon>
    </lineage>
</organism>
<evidence type="ECO:0000313" key="2">
    <source>
        <dbReference type="Proteomes" id="UP001164539"/>
    </source>
</evidence>
<dbReference type="Proteomes" id="UP001164539">
    <property type="component" value="Chromosome 3"/>
</dbReference>
<dbReference type="EMBL" id="CM051396">
    <property type="protein sequence ID" value="KAJ4722752.1"/>
    <property type="molecule type" value="Genomic_DNA"/>
</dbReference>
<protein>
    <submittedName>
        <fullName evidence="1">Heavy metal transport/detoxification protein</fullName>
    </submittedName>
</protein>
<name>A0ACC1YG36_MELAZ</name>
<evidence type="ECO:0000313" key="1">
    <source>
        <dbReference type="EMBL" id="KAJ4722752.1"/>
    </source>
</evidence>
<gene>
    <name evidence="1" type="ORF">OWV82_006199</name>
</gene>
<reference evidence="1 2" key="1">
    <citation type="journal article" date="2023" name="Science">
        <title>Complex scaffold remodeling in plant triterpene biosynthesis.</title>
        <authorList>
            <person name="De La Pena R."/>
            <person name="Hodgson H."/>
            <person name="Liu J.C."/>
            <person name="Stephenson M.J."/>
            <person name="Martin A.C."/>
            <person name="Owen C."/>
            <person name="Harkess A."/>
            <person name="Leebens-Mack J."/>
            <person name="Jimenez L.E."/>
            <person name="Osbourn A."/>
            <person name="Sattely E.S."/>
        </authorList>
    </citation>
    <scope>NUCLEOTIDE SEQUENCE [LARGE SCALE GENOMIC DNA]</scope>
    <source>
        <strain evidence="2">cv. JPN11</strain>
        <tissue evidence="1">Leaf</tissue>
    </source>
</reference>
<comment type="caution">
    <text evidence="1">The sequence shown here is derived from an EMBL/GenBank/DDBJ whole genome shotgun (WGS) entry which is preliminary data.</text>
</comment>
<sequence length="75" mass="8203">MKQKIVMKVQMKCQKYRSQALKVAANADGVNFVGLEGPEKDKMVVIGEGVDSVKLATCLRKKIGHTELVTVADVK</sequence>